<dbReference type="GO" id="GO:0005975">
    <property type="term" value="P:carbohydrate metabolic process"/>
    <property type="evidence" value="ECO:0007669"/>
    <property type="project" value="InterPro"/>
</dbReference>
<dbReference type="Gene3D" id="3.30.310.50">
    <property type="entry name" value="Alpha-D-phosphohexomutase, C-terminal domain"/>
    <property type="match status" value="1"/>
</dbReference>
<dbReference type="FunFam" id="3.40.120.10:FF:000001">
    <property type="entry name" value="Phosphoglucosamine mutase"/>
    <property type="match status" value="1"/>
</dbReference>
<dbReference type="InterPro" id="IPR016066">
    <property type="entry name" value="A-D-PHexomutase_CS"/>
</dbReference>
<dbReference type="GO" id="GO:0005829">
    <property type="term" value="C:cytosol"/>
    <property type="evidence" value="ECO:0007669"/>
    <property type="project" value="TreeGrafter"/>
</dbReference>
<comment type="function">
    <text evidence="9 11">Catalyzes the conversion of glucosamine-6-phosphate to glucosamine-1-phosphate.</text>
</comment>
<evidence type="ECO:0000256" key="11">
    <source>
        <dbReference type="RuleBase" id="RU004327"/>
    </source>
</evidence>
<dbReference type="OrthoDB" id="9806956at2"/>
<gene>
    <name evidence="9" type="primary">glmM</name>
    <name evidence="16" type="ORF">SAMN02745114_01266</name>
</gene>
<dbReference type="InterPro" id="IPR005845">
    <property type="entry name" value="A-D-PHexomutase_a/b/a-II"/>
</dbReference>
<feature type="binding site" evidence="9">
    <location>
        <position position="242"/>
    </location>
    <ligand>
        <name>Mg(2+)</name>
        <dbReference type="ChEBI" id="CHEBI:18420"/>
    </ligand>
</feature>
<evidence type="ECO:0000256" key="5">
    <source>
        <dbReference type="ARBA" id="ARBA00023235"/>
    </source>
</evidence>
<dbReference type="PANTHER" id="PTHR42946:SF1">
    <property type="entry name" value="PHOSPHOGLUCOMUTASE (ALPHA-D-GLUCOSE-1,6-BISPHOSPHATE-DEPENDENT)"/>
    <property type="match status" value="1"/>
</dbReference>
<dbReference type="CDD" id="cd05802">
    <property type="entry name" value="GlmM"/>
    <property type="match status" value="1"/>
</dbReference>
<name>A0A1T4MHZ1_9FIRM</name>
<comment type="catalytic activity">
    <reaction evidence="6 9 11">
        <text>alpha-D-glucosamine 1-phosphate = D-glucosamine 6-phosphate</text>
        <dbReference type="Rhea" id="RHEA:23424"/>
        <dbReference type="ChEBI" id="CHEBI:58516"/>
        <dbReference type="ChEBI" id="CHEBI:58725"/>
        <dbReference type="EC" id="5.4.2.10"/>
    </reaction>
</comment>
<dbReference type="Pfam" id="PF02878">
    <property type="entry name" value="PGM_PMM_I"/>
    <property type="match status" value="1"/>
</dbReference>
<organism evidence="16 17">
    <name type="scientific">Eubacterium coprostanoligenes</name>
    <dbReference type="NCBI Taxonomy" id="290054"/>
    <lineage>
        <taxon>Bacteria</taxon>
        <taxon>Bacillati</taxon>
        <taxon>Bacillota</taxon>
        <taxon>Clostridia</taxon>
        <taxon>Eubacteriales</taxon>
        <taxon>Eubacteriaceae</taxon>
        <taxon>Eubacterium</taxon>
    </lineage>
</organism>
<dbReference type="GO" id="GO:0000287">
    <property type="term" value="F:magnesium ion binding"/>
    <property type="evidence" value="ECO:0007669"/>
    <property type="project" value="UniProtKB-UniRule"/>
</dbReference>
<dbReference type="FunFam" id="3.40.120.10:FF:000002">
    <property type="entry name" value="Phosphoglucosamine mutase"/>
    <property type="match status" value="1"/>
</dbReference>
<feature type="binding site" evidence="9">
    <location>
        <position position="246"/>
    </location>
    <ligand>
        <name>Mg(2+)</name>
        <dbReference type="ChEBI" id="CHEBI:18420"/>
    </ligand>
</feature>
<dbReference type="HAMAP" id="MF_01554_B">
    <property type="entry name" value="GlmM_B"/>
    <property type="match status" value="1"/>
</dbReference>
<dbReference type="InterPro" id="IPR005846">
    <property type="entry name" value="A-D-PHexomutase_a/b/a-III"/>
</dbReference>
<dbReference type="GO" id="GO:0006048">
    <property type="term" value="P:UDP-N-acetylglucosamine biosynthetic process"/>
    <property type="evidence" value="ECO:0007669"/>
    <property type="project" value="TreeGrafter"/>
</dbReference>
<dbReference type="NCBIfam" id="TIGR01455">
    <property type="entry name" value="glmM"/>
    <property type="match status" value="1"/>
</dbReference>
<evidence type="ECO:0000256" key="3">
    <source>
        <dbReference type="ARBA" id="ARBA00022723"/>
    </source>
</evidence>
<feature type="domain" description="Alpha-D-phosphohexomutase alpha/beta/alpha" evidence="14">
    <location>
        <begin position="159"/>
        <end position="255"/>
    </location>
</feature>
<evidence type="ECO:0000256" key="1">
    <source>
        <dbReference type="ARBA" id="ARBA00010231"/>
    </source>
</evidence>
<dbReference type="InterPro" id="IPR036900">
    <property type="entry name" value="A-D-PHexomutase_C_sf"/>
</dbReference>
<keyword evidence="2 9" id="KW-0597">Phosphoprotein</keyword>
<evidence type="ECO:0000259" key="15">
    <source>
        <dbReference type="Pfam" id="PF02880"/>
    </source>
</evidence>
<reference evidence="16 17" key="1">
    <citation type="submission" date="2017-02" db="EMBL/GenBank/DDBJ databases">
        <authorList>
            <person name="Peterson S.W."/>
        </authorList>
    </citation>
    <scope>NUCLEOTIDE SEQUENCE [LARGE SCALE GENOMIC DNA]</scope>
    <source>
        <strain evidence="16 17">ATCC 51222</strain>
    </source>
</reference>
<feature type="modified residue" description="Phosphoserine" evidence="9">
    <location>
        <position position="102"/>
    </location>
</feature>
<sequence>MGRLFGTDGVRGIANKDLTNELAMQIGAAAAEVLLKESKSAKPTVLIGKDTRASGDMLEAALTAGLCSVGCNVLSVGVVPTPAVAYLVGLYECEAGIMISASHNPCEYNGIKIFQKSGYKLDDALEDEIESIILDNTEKIEYKIGGEVGNATKCKSALKDYIEHVVATTDVKFDGLKIALDCANGSASACAKEIFTSLGAKCFMLSDTPDGVNINDKCGSTHPEELMKFVKDAGLDLGLAFDGDADRMLAVDENGELVDGDKVIAICSSKMKQEGTLKKDTAVVTVMSNMGFFKFCEEHDIKCEKTAVGDRYVLEKMLKEGYNIGGEQSGHVIFLDYATTGDGELSGVQLLEAVVKSGKKLSELASVMQVYPQVLINVKVSAEGKKKYNNDEYIIAATQKAEMELMGDGRVLVRVSGTEPLVRVMLEGKDINHIQKLGEQIAEVVKERLS</sequence>
<protein>
    <recommendedName>
        <fullName evidence="8 9">Phosphoglucosamine mutase</fullName>
        <ecNumber evidence="7 9">5.4.2.10</ecNumber>
    </recommendedName>
</protein>
<evidence type="ECO:0000256" key="7">
    <source>
        <dbReference type="ARBA" id="ARBA00066330"/>
    </source>
</evidence>
<evidence type="ECO:0000313" key="17">
    <source>
        <dbReference type="Proteomes" id="UP000190657"/>
    </source>
</evidence>
<dbReference type="Pfam" id="PF00408">
    <property type="entry name" value="PGM_PMM_IV"/>
    <property type="match status" value="1"/>
</dbReference>
<comment type="PTM">
    <text evidence="9">Activated by phosphorylation.</text>
</comment>
<feature type="binding site" description="via phosphate group" evidence="9">
    <location>
        <position position="102"/>
    </location>
    <ligand>
        <name>Mg(2+)</name>
        <dbReference type="ChEBI" id="CHEBI:18420"/>
    </ligand>
</feature>
<feature type="active site" description="Phosphoserine intermediate" evidence="9">
    <location>
        <position position="102"/>
    </location>
</feature>
<proteinExistence type="inferred from homology"/>
<evidence type="ECO:0000256" key="6">
    <source>
        <dbReference type="ARBA" id="ARBA00050364"/>
    </source>
</evidence>
<dbReference type="GO" id="GO:0009252">
    <property type="term" value="P:peptidoglycan biosynthetic process"/>
    <property type="evidence" value="ECO:0007669"/>
    <property type="project" value="TreeGrafter"/>
</dbReference>
<dbReference type="STRING" id="290054.SAMN02745114_01266"/>
<dbReference type="Pfam" id="PF02880">
    <property type="entry name" value="PGM_PMM_III"/>
    <property type="match status" value="1"/>
</dbReference>
<dbReference type="Pfam" id="PF02879">
    <property type="entry name" value="PGM_PMM_II"/>
    <property type="match status" value="1"/>
</dbReference>
<evidence type="ECO:0000256" key="4">
    <source>
        <dbReference type="ARBA" id="ARBA00022842"/>
    </source>
</evidence>
<dbReference type="GO" id="GO:0004615">
    <property type="term" value="F:phosphomannomutase activity"/>
    <property type="evidence" value="ECO:0007669"/>
    <property type="project" value="TreeGrafter"/>
</dbReference>
<evidence type="ECO:0000256" key="9">
    <source>
        <dbReference type="HAMAP-Rule" id="MF_01554"/>
    </source>
</evidence>
<feature type="binding site" evidence="9">
    <location>
        <position position="244"/>
    </location>
    <ligand>
        <name>Mg(2+)</name>
        <dbReference type="ChEBI" id="CHEBI:18420"/>
    </ligand>
</feature>
<feature type="domain" description="Alpha-D-phosphohexomutase C-terminal" evidence="12">
    <location>
        <begin position="375"/>
        <end position="443"/>
    </location>
</feature>
<dbReference type="PANTHER" id="PTHR42946">
    <property type="entry name" value="PHOSPHOHEXOSE MUTASE"/>
    <property type="match status" value="1"/>
</dbReference>
<dbReference type="InterPro" id="IPR006352">
    <property type="entry name" value="GlmM_bact"/>
</dbReference>
<dbReference type="PROSITE" id="PS00710">
    <property type="entry name" value="PGM_PMM"/>
    <property type="match status" value="1"/>
</dbReference>
<dbReference type="FunFam" id="3.30.310.50:FF:000001">
    <property type="entry name" value="Phosphoglucosamine mutase"/>
    <property type="match status" value="1"/>
</dbReference>
<evidence type="ECO:0000256" key="8">
    <source>
        <dbReference type="ARBA" id="ARBA00068193"/>
    </source>
</evidence>
<comment type="similarity">
    <text evidence="1 9 10">Belongs to the phosphohexose mutase family.</text>
</comment>
<feature type="domain" description="Alpha-D-phosphohexomutase alpha/beta/alpha" evidence="15">
    <location>
        <begin position="259"/>
        <end position="371"/>
    </location>
</feature>
<dbReference type="Gene3D" id="3.40.120.10">
    <property type="entry name" value="Alpha-D-Glucose-1,6-Bisphosphate, subunit A, domain 3"/>
    <property type="match status" value="3"/>
</dbReference>
<dbReference type="AlphaFoldDB" id="A0A1T4MHZ1"/>
<dbReference type="InterPro" id="IPR005843">
    <property type="entry name" value="A-D-PHexomutase_C"/>
</dbReference>
<dbReference type="PRINTS" id="PR00509">
    <property type="entry name" value="PGMPMM"/>
</dbReference>
<evidence type="ECO:0000259" key="12">
    <source>
        <dbReference type="Pfam" id="PF00408"/>
    </source>
</evidence>
<evidence type="ECO:0000256" key="2">
    <source>
        <dbReference type="ARBA" id="ARBA00022553"/>
    </source>
</evidence>
<keyword evidence="3 9" id="KW-0479">Metal-binding</keyword>
<dbReference type="Proteomes" id="UP000190657">
    <property type="component" value="Unassembled WGS sequence"/>
</dbReference>
<dbReference type="EC" id="5.4.2.10" evidence="7 9"/>
<dbReference type="SUPFAM" id="SSF55957">
    <property type="entry name" value="Phosphoglucomutase, C-terminal domain"/>
    <property type="match status" value="1"/>
</dbReference>
<evidence type="ECO:0000313" key="16">
    <source>
        <dbReference type="EMBL" id="SJZ66481.1"/>
    </source>
</evidence>
<dbReference type="InterPro" id="IPR005841">
    <property type="entry name" value="Alpha-D-phosphohexomutase_SF"/>
</dbReference>
<dbReference type="InterPro" id="IPR016055">
    <property type="entry name" value="A-D-PHexomutase_a/b/a-I/II/III"/>
</dbReference>
<dbReference type="InterPro" id="IPR050060">
    <property type="entry name" value="Phosphoglucosamine_mutase"/>
</dbReference>
<dbReference type="InterPro" id="IPR005844">
    <property type="entry name" value="A-D-PHexomutase_a/b/a-I"/>
</dbReference>
<evidence type="ECO:0000256" key="10">
    <source>
        <dbReference type="RuleBase" id="RU004326"/>
    </source>
</evidence>
<dbReference type="EMBL" id="FUWW01000013">
    <property type="protein sequence ID" value="SJZ66481.1"/>
    <property type="molecule type" value="Genomic_DNA"/>
</dbReference>
<evidence type="ECO:0000259" key="14">
    <source>
        <dbReference type="Pfam" id="PF02879"/>
    </source>
</evidence>
<evidence type="ECO:0000259" key="13">
    <source>
        <dbReference type="Pfam" id="PF02878"/>
    </source>
</evidence>
<keyword evidence="17" id="KW-1185">Reference proteome</keyword>
<feature type="domain" description="Alpha-D-phosphohexomutase alpha/beta/alpha" evidence="13">
    <location>
        <begin position="3"/>
        <end position="138"/>
    </location>
</feature>
<dbReference type="RefSeq" id="WP_078768742.1">
    <property type="nucleotide sequence ID" value="NZ_FUWW01000013.1"/>
</dbReference>
<comment type="cofactor">
    <cofactor evidence="9">
        <name>Mg(2+)</name>
        <dbReference type="ChEBI" id="CHEBI:18420"/>
    </cofactor>
    <text evidence="9">Binds 1 Mg(2+) ion per subunit.</text>
</comment>
<keyword evidence="5 9" id="KW-0413">Isomerase</keyword>
<accession>A0A1T4MHZ1</accession>
<dbReference type="GO" id="GO:0008966">
    <property type="term" value="F:phosphoglucosamine mutase activity"/>
    <property type="evidence" value="ECO:0007669"/>
    <property type="project" value="UniProtKB-UniRule"/>
</dbReference>
<keyword evidence="4 9" id="KW-0460">Magnesium</keyword>
<dbReference type="SUPFAM" id="SSF53738">
    <property type="entry name" value="Phosphoglucomutase, first 3 domains"/>
    <property type="match status" value="3"/>
</dbReference>